<protein>
    <submittedName>
        <fullName evidence="2">Protein anti-silencing 1</fullName>
    </submittedName>
</protein>
<reference evidence="2" key="1">
    <citation type="journal article" date="2019" name="Sci. Rep.">
        <title>Draft genome of Tanacetum cinerariifolium, the natural source of mosquito coil.</title>
        <authorList>
            <person name="Yamashiro T."/>
            <person name="Shiraishi A."/>
            <person name="Satake H."/>
            <person name="Nakayama K."/>
        </authorList>
    </citation>
    <scope>NUCLEOTIDE SEQUENCE</scope>
</reference>
<dbReference type="EMBL" id="BKCJ011144850">
    <property type="protein sequence ID" value="GFC93695.1"/>
    <property type="molecule type" value="Genomic_DNA"/>
</dbReference>
<evidence type="ECO:0000256" key="1">
    <source>
        <dbReference type="SAM" id="MobiDB-lite"/>
    </source>
</evidence>
<sequence length="104" mass="11562">MGKTNITNKDDRNVSIVHVDKKVENKEISKTPTGSDRLPNQPFKKQKSDVKNPPMVDNKSKHEEKFPADVNNLKDLGTSGVTEEKLNKKNGKVSSKVTDDSEGK</sequence>
<organism evidence="2">
    <name type="scientific">Tanacetum cinerariifolium</name>
    <name type="common">Dalmatian daisy</name>
    <name type="synonym">Chrysanthemum cinerariifolium</name>
    <dbReference type="NCBI Taxonomy" id="118510"/>
    <lineage>
        <taxon>Eukaryota</taxon>
        <taxon>Viridiplantae</taxon>
        <taxon>Streptophyta</taxon>
        <taxon>Embryophyta</taxon>
        <taxon>Tracheophyta</taxon>
        <taxon>Spermatophyta</taxon>
        <taxon>Magnoliopsida</taxon>
        <taxon>eudicotyledons</taxon>
        <taxon>Gunneridae</taxon>
        <taxon>Pentapetalae</taxon>
        <taxon>asterids</taxon>
        <taxon>campanulids</taxon>
        <taxon>Asterales</taxon>
        <taxon>Asteraceae</taxon>
        <taxon>Asteroideae</taxon>
        <taxon>Anthemideae</taxon>
        <taxon>Anthemidinae</taxon>
        <taxon>Tanacetum</taxon>
    </lineage>
</organism>
<feature type="compositionally biased region" description="Basic and acidic residues" evidence="1">
    <location>
        <begin position="58"/>
        <end position="67"/>
    </location>
</feature>
<accession>A0A699S908</accession>
<feature type="region of interest" description="Disordered" evidence="1">
    <location>
        <begin position="1"/>
        <end position="104"/>
    </location>
</feature>
<evidence type="ECO:0000313" key="2">
    <source>
        <dbReference type="EMBL" id="GFC93695.1"/>
    </source>
</evidence>
<proteinExistence type="predicted"/>
<dbReference type="AlphaFoldDB" id="A0A699S908"/>
<name>A0A699S908_TANCI</name>
<feature type="non-terminal residue" evidence="2">
    <location>
        <position position="104"/>
    </location>
</feature>
<gene>
    <name evidence="2" type="ORF">Tci_865665</name>
</gene>
<feature type="compositionally biased region" description="Basic and acidic residues" evidence="1">
    <location>
        <begin position="8"/>
        <end position="29"/>
    </location>
</feature>
<comment type="caution">
    <text evidence="2">The sequence shown here is derived from an EMBL/GenBank/DDBJ whole genome shotgun (WGS) entry which is preliminary data.</text>
</comment>